<dbReference type="InterPro" id="IPR010226">
    <property type="entry name" value="NADH_quinone_OxRdtase_chainI"/>
</dbReference>
<accession>A0A2G3E2Y7</accession>
<dbReference type="GO" id="GO:0046872">
    <property type="term" value="F:metal ion binding"/>
    <property type="evidence" value="ECO:0007669"/>
    <property type="project" value="UniProtKB-KW"/>
</dbReference>
<proteinExistence type="predicted"/>
<dbReference type="AlphaFoldDB" id="A0A2G3E2Y7"/>
<evidence type="ECO:0000313" key="6">
    <source>
        <dbReference type="EMBL" id="PHU37581.1"/>
    </source>
</evidence>
<keyword evidence="2" id="KW-0479">Metal-binding</keyword>
<dbReference type="GO" id="GO:0016651">
    <property type="term" value="F:oxidoreductase activity, acting on NAD(P)H"/>
    <property type="evidence" value="ECO:0007669"/>
    <property type="project" value="InterPro"/>
</dbReference>
<keyword evidence="1" id="KW-0004">4Fe-4S</keyword>
<dbReference type="PROSITE" id="PS51379">
    <property type="entry name" value="4FE4S_FER_2"/>
    <property type="match status" value="2"/>
</dbReference>
<protein>
    <submittedName>
        <fullName evidence="6">4Fe-4S dicluster domain-containing protein</fullName>
    </submittedName>
</protein>
<evidence type="ECO:0000256" key="4">
    <source>
        <dbReference type="ARBA" id="ARBA00023014"/>
    </source>
</evidence>
<dbReference type="Pfam" id="PF13237">
    <property type="entry name" value="Fer4_10"/>
    <property type="match status" value="1"/>
</dbReference>
<dbReference type="InterPro" id="IPR017900">
    <property type="entry name" value="4Fe4S_Fe_S_CS"/>
</dbReference>
<reference evidence="6 7" key="2">
    <citation type="submission" date="2017-10" db="EMBL/GenBank/DDBJ databases">
        <authorList>
            <person name="Banno H."/>
            <person name="Chua N.-H."/>
        </authorList>
    </citation>
    <scope>NUCLEOTIDE SEQUENCE [LARGE SCALE GENOMIC DNA]</scope>
    <source>
        <strain evidence="6 7">JK623</strain>
    </source>
</reference>
<dbReference type="GO" id="GO:0051539">
    <property type="term" value="F:4 iron, 4 sulfur cluster binding"/>
    <property type="evidence" value="ECO:0007669"/>
    <property type="project" value="UniProtKB-KW"/>
</dbReference>
<dbReference type="Proteomes" id="UP000224563">
    <property type="component" value="Unassembled WGS sequence"/>
</dbReference>
<evidence type="ECO:0000256" key="2">
    <source>
        <dbReference type="ARBA" id="ARBA00022723"/>
    </source>
</evidence>
<dbReference type="RefSeq" id="WP_031543862.1">
    <property type="nucleotide sequence ID" value="NZ_JANSWH010000087.1"/>
</dbReference>
<comment type="caution">
    <text evidence="6">The sequence shown here is derived from an EMBL/GenBank/DDBJ whole genome shotgun (WGS) entry which is preliminary data.</text>
</comment>
<feature type="domain" description="4Fe-4S ferredoxin-type" evidence="5">
    <location>
        <begin position="37"/>
        <end position="66"/>
    </location>
</feature>
<dbReference type="EMBL" id="PDYG01000040">
    <property type="protein sequence ID" value="PHU37581.1"/>
    <property type="molecule type" value="Genomic_DNA"/>
</dbReference>
<dbReference type="InterPro" id="IPR017896">
    <property type="entry name" value="4Fe4S_Fe-S-bd"/>
</dbReference>
<dbReference type="GO" id="GO:0016020">
    <property type="term" value="C:membrane"/>
    <property type="evidence" value="ECO:0007669"/>
    <property type="project" value="InterPro"/>
</dbReference>
<sequence>MGQFMPFAGQVLKNLFSKPATTQYPFAPKEYPERTRGHVEIQIEDCIMCGMCMRSCPPGAIEVKKPEHQWTINRFDCIQCGYCVEKCPKKCLSLVPGYQVPAGEKAVCVVQQPFDPEEEARKEAAKQAAIKAAQEKAAAAKAAKEAAEQAQS</sequence>
<organism evidence="6 7">
    <name type="scientific">Agathobacter ruminis</name>
    <dbReference type="NCBI Taxonomy" id="1712665"/>
    <lineage>
        <taxon>Bacteria</taxon>
        <taxon>Bacillati</taxon>
        <taxon>Bacillota</taxon>
        <taxon>Clostridia</taxon>
        <taxon>Lachnospirales</taxon>
        <taxon>Lachnospiraceae</taxon>
        <taxon>Agathobacter</taxon>
    </lineage>
</organism>
<keyword evidence="7" id="KW-1185">Reference proteome</keyword>
<evidence type="ECO:0000256" key="1">
    <source>
        <dbReference type="ARBA" id="ARBA00022485"/>
    </source>
</evidence>
<evidence type="ECO:0000256" key="3">
    <source>
        <dbReference type="ARBA" id="ARBA00023004"/>
    </source>
</evidence>
<dbReference type="SUPFAM" id="SSF54862">
    <property type="entry name" value="4Fe-4S ferredoxins"/>
    <property type="match status" value="1"/>
</dbReference>
<dbReference type="PROSITE" id="PS00198">
    <property type="entry name" value="4FE4S_FER_1"/>
    <property type="match status" value="2"/>
</dbReference>
<keyword evidence="4" id="KW-0411">Iron-sulfur</keyword>
<gene>
    <name evidence="6" type="ORF">CSX02_07070</name>
</gene>
<evidence type="ECO:0000313" key="7">
    <source>
        <dbReference type="Proteomes" id="UP000224563"/>
    </source>
</evidence>
<name>A0A2G3E2Y7_9FIRM</name>
<dbReference type="Gene3D" id="3.30.70.3270">
    <property type="match status" value="1"/>
</dbReference>
<keyword evidence="3" id="KW-0408">Iron</keyword>
<evidence type="ECO:0000259" key="5">
    <source>
        <dbReference type="PROSITE" id="PS51379"/>
    </source>
</evidence>
<feature type="domain" description="4Fe-4S ferredoxin-type" evidence="5">
    <location>
        <begin position="68"/>
        <end position="97"/>
    </location>
</feature>
<dbReference type="PANTHER" id="PTHR10849">
    <property type="entry name" value="NADH DEHYDROGENASE UBIQUINONE IRON-SULFUR PROTEIN 8, MITOCHONDRIAL"/>
    <property type="match status" value="1"/>
</dbReference>
<reference evidence="6 7" key="1">
    <citation type="submission" date="2017-10" db="EMBL/GenBank/DDBJ databases">
        <title>Resolving the taxonomy of Roseburia spp., Eubacterium rectale and Agathobacter spp. through phylogenomic analysis.</title>
        <authorList>
            <person name="Sheridan P.O."/>
            <person name="Walker A.W."/>
            <person name="Duncan S.H."/>
            <person name="Scott K.P."/>
            <person name="Toole P.W.O."/>
            <person name="Luis P."/>
            <person name="Flint H.J."/>
        </authorList>
    </citation>
    <scope>NUCLEOTIDE SEQUENCE [LARGE SCALE GENOMIC DNA]</scope>
    <source>
        <strain evidence="6 7">JK623</strain>
    </source>
</reference>